<dbReference type="GO" id="GO:0005886">
    <property type="term" value="C:plasma membrane"/>
    <property type="evidence" value="ECO:0007669"/>
    <property type="project" value="TreeGrafter"/>
</dbReference>
<dbReference type="InterPro" id="IPR050469">
    <property type="entry name" value="Diguanylate_Cyclase"/>
</dbReference>
<proteinExistence type="predicted"/>
<dbReference type="Gene3D" id="3.30.70.270">
    <property type="match status" value="1"/>
</dbReference>
<evidence type="ECO:0000256" key="2">
    <source>
        <dbReference type="ARBA" id="ARBA00034247"/>
    </source>
</evidence>
<dbReference type="PROSITE" id="PS50887">
    <property type="entry name" value="GGDEF"/>
    <property type="match status" value="1"/>
</dbReference>
<evidence type="ECO:0000313" key="6">
    <source>
        <dbReference type="Proteomes" id="UP000037939"/>
    </source>
</evidence>
<name>A0A0N0XHC3_9NEIS</name>
<dbReference type="GO" id="GO:1902201">
    <property type="term" value="P:negative regulation of bacterial-type flagellum-dependent cell motility"/>
    <property type="evidence" value="ECO:0007669"/>
    <property type="project" value="TreeGrafter"/>
</dbReference>
<evidence type="ECO:0000256" key="1">
    <source>
        <dbReference type="ARBA" id="ARBA00012528"/>
    </source>
</evidence>
<sequence>MNISVRVVWIIALLGWLFAACGLAAWWRLREDFLRLAQRHTQKNGIDPLTGLSLRDRFLEDAAVAVNRAQRNGQPLSVILVGIEDMHGINQRHGHLGGDLVLKQLAEMCRENLRDFDIVGRFSSEEVALVLVDTAESGAQIVANRLLTRSSAHTVALPDGQQFEFGVGVGISQLHDERETAEDLLLGADADLALRRAARKPGSARVINGTPPAPAALA</sequence>
<dbReference type="Proteomes" id="UP000037939">
    <property type="component" value="Unassembled WGS sequence"/>
</dbReference>
<dbReference type="Pfam" id="PF00990">
    <property type="entry name" value="GGDEF"/>
    <property type="match status" value="1"/>
</dbReference>
<evidence type="ECO:0000259" key="4">
    <source>
        <dbReference type="PROSITE" id="PS50887"/>
    </source>
</evidence>
<keyword evidence="3" id="KW-0812">Transmembrane</keyword>
<evidence type="ECO:0000313" key="5">
    <source>
        <dbReference type="EMBL" id="KPC49372.1"/>
    </source>
</evidence>
<feature type="domain" description="GGDEF" evidence="4">
    <location>
        <begin position="74"/>
        <end position="211"/>
    </location>
</feature>
<feature type="transmembrane region" description="Helical" evidence="3">
    <location>
        <begin position="6"/>
        <end position="29"/>
    </location>
</feature>
<dbReference type="InterPro" id="IPR000160">
    <property type="entry name" value="GGDEF_dom"/>
</dbReference>
<dbReference type="GO" id="GO:0043709">
    <property type="term" value="P:cell adhesion involved in single-species biofilm formation"/>
    <property type="evidence" value="ECO:0007669"/>
    <property type="project" value="TreeGrafter"/>
</dbReference>
<dbReference type="InterPro" id="IPR029787">
    <property type="entry name" value="Nucleotide_cyclase"/>
</dbReference>
<organism evidence="5 6">
    <name type="scientific">Amantichitinum ursilacus</name>
    <dbReference type="NCBI Taxonomy" id="857265"/>
    <lineage>
        <taxon>Bacteria</taxon>
        <taxon>Pseudomonadati</taxon>
        <taxon>Pseudomonadota</taxon>
        <taxon>Betaproteobacteria</taxon>
        <taxon>Neisseriales</taxon>
        <taxon>Chitinibacteraceae</taxon>
        <taxon>Amantichitinum</taxon>
    </lineage>
</organism>
<keyword evidence="6" id="KW-1185">Reference proteome</keyword>
<dbReference type="PROSITE" id="PS51257">
    <property type="entry name" value="PROKAR_LIPOPROTEIN"/>
    <property type="match status" value="1"/>
</dbReference>
<comment type="catalytic activity">
    <reaction evidence="2">
        <text>2 GTP = 3',3'-c-di-GMP + 2 diphosphate</text>
        <dbReference type="Rhea" id="RHEA:24898"/>
        <dbReference type="ChEBI" id="CHEBI:33019"/>
        <dbReference type="ChEBI" id="CHEBI:37565"/>
        <dbReference type="ChEBI" id="CHEBI:58805"/>
        <dbReference type="EC" id="2.7.7.65"/>
    </reaction>
</comment>
<dbReference type="InterPro" id="IPR043128">
    <property type="entry name" value="Rev_trsase/Diguanyl_cyclase"/>
</dbReference>
<dbReference type="STRING" id="857265.WG78_20795"/>
<comment type="caution">
    <text evidence="5">The sequence shown here is derived from an EMBL/GenBank/DDBJ whole genome shotgun (WGS) entry which is preliminary data.</text>
</comment>
<evidence type="ECO:0000256" key="3">
    <source>
        <dbReference type="SAM" id="Phobius"/>
    </source>
</evidence>
<reference evidence="5 6" key="1">
    <citation type="submission" date="2015-07" db="EMBL/GenBank/DDBJ databases">
        <title>Draft genome sequence of the Amantichitinum ursilacus IGB-41, a new chitin-degrading bacterium.</title>
        <authorList>
            <person name="Kirstahler P."/>
            <person name="Guenther M."/>
            <person name="Grumaz C."/>
            <person name="Rupp S."/>
            <person name="Zibek S."/>
            <person name="Sohn K."/>
        </authorList>
    </citation>
    <scope>NUCLEOTIDE SEQUENCE [LARGE SCALE GENOMIC DNA]</scope>
    <source>
        <strain evidence="5 6">IGB-41</strain>
    </source>
</reference>
<dbReference type="RefSeq" id="WP_053939724.1">
    <property type="nucleotide sequence ID" value="NZ_LAQT01000037.1"/>
</dbReference>
<dbReference type="OrthoDB" id="8522032at2"/>
<dbReference type="AlphaFoldDB" id="A0A0N0XHC3"/>
<dbReference type="EMBL" id="LAQT01000037">
    <property type="protein sequence ID" value="KPC49372.1"/>
    <property type="molecule type" value="Genomic_DNA"/>
</dbReference>
<dbReference type="NCBIfam" id="TIGR00254">
    <property type="entry name" value="GGDEF"/>
    <property type="match status" value="1"/>
</dbReference>
<dbReference type="SMART" id="SM00267">
    <property type="entry name" value="GGDEF"/>
    <property type="match status" value="1"/>
</dbReference>
<dbReference type="GO" id="GO:0052621">
    <property type="term" value="F:diguanylate cyclase activity"/>
    <property type="evidence" value="ECO:0007669"/>
    <property type="project" value="UniProtKB-EC"/>
</dbReference>
<accession>A0A0N0XHC3</accession>
<keyword evidence="3" id="KW-0472">Membrane</keyword>
<gene>
    <name evidence="5" type="primary">pleD_9</name>
    <name evidence="5" type="ORF">WG78_20795</name>
</gene>
<dbReference type="EC" id="2.7.7.65" evidence="1"/>
<dbReference type="PANTHER" id="PTHR45138:SF9">
    <property type="entry name" value="DIGUANYLATE CYCLASE DGCM-RELATED"/>
    <property type="match status" value="1"/>
</dbReference>
<protein>
    <recommendedName>
        <fullName evidence="1">diguanylate cyclase</fullName>
        <ecNumber evidence="1">2.7.7.65</ecNumber>
    </recommendedName>
</protein>
<dbReference type="CDD" id="cd01949">
    <property type="entry name" value="GGDEF"/>
    <property type="match status" value="1"/>
</dbReference>
<keyword evidence="3" id="KW-1133">Transmembrane helix</keyword>
<dbReference type="PANTHER" id="PTHR45138">
    <property type="entry name" value="REGULATORY COMPONENTS OF SENSORY TRANSDUCTION SYSTEM"/>
    <property type="match status" value="1"/>
</dbReference>
<dbReference type="SUPFAM" id="SSF55073">
    <property type="entry name" value="Nucleotide cyclase"/>
    <property type="match status" value="1"/>
</dbReference>